<dbReference type="Pfam" id="PF24698">
    <property type="entry name" value="DUF7662"/>
    <property type="match status" value="1"/>
</dbReference>
<keyword evidence="3" id="KW-1185">Reference proteome</keyword>
<name>A0A5D3K066_9BRAD</name>
<dbReference type="OrthoDB" id="3480230at2"/>
<organism evidence="2 3">
    <name type="scientific">Bradyrhizobium rifense</name>
    <dbReference type="NCBI Taxonomy" id="515499"/>
    <lineage>
        <taxon>Bacteria</taxon>
        <taxon>Pseudomonadati</taxon>
        <taxon>Pseudomonadota</taxon>
        <taxon>Alphaproteobacteria</taxon>
        <taxon>Hyphomicrobiales</taxon>
        <taxon>Nitrobacteraceae</taxon>
        <taxon>Bradyrhizobium</taxon>
    </lineage>
</organism>
<feature type="domain" description="DUF7662" evidence="1">
    <location>
        <begin position="2"/>
        <end position="77"/>
    </location>
</feature>
<evidence type="ECO:0000313" key="3">
    <source>
        <dbReference type="Proteomes" id="UP000324758"/>
    </source>
</evidence>
<dbReference type="InterPro" id="IPR056079">
    <property type="entry name" value="DUF7662"/>
</dbReference>
<dbReference type="AlphaFoldDB" id="A0A5D3K066"/>
<dbReference type="Proteomes" id="UP000324758">
    <property type="component" value="Unassembled WGS sequence"/>
</dbReference>
<evidence type="ECO:0000259" key="1">
    <source>
        <dbReference type="Pfam" id="PF24698"/>
    </source>
</evidence>
<evidence type="ECO:0000313" key="2">
    <source>
        <dbReference type="EMBL" id="TYL83914.1"/>
    </source>
</evidence>
<gene>
    <name evidence="2" type="ORF">FXB40_45700</name>
</gene>
<dbReference type="EMBL" id="VSSS01000100">
    <property type="protein sequence ID" value="TYL83914.1"/>
    <property type="molecule type" value="Genomic_DNA"/>
</dbReference>
<reference evidence="2 3" key="1">
    <citation type="submission" date="2019-08" db="EMBL/GenBank/DDBJ databases">
        <title>Bradyrhizobium hipponensis sp. nov., a rhizobium isolated from a Lupinus angustifolius root nodule in Tunisia.</title>
        <authorList>
            <person name="Off K."/>
            <person name="Rejili M."/>
            <person name="Mars M."/>
            <person name="Brachmann A."/>
            <person name="Marin M."/>
        </authorList>
    </citation>
    <scope>NUCLEOTIDE SEQUENCE [LARGE SCALE GENOMIC DNA]</scope>
    <source>
        <strain evidence="2 3">CTAW71</strain>
    </source>
</reference>
<proteinExistence type="predicted"/>
<accession>A0A5D3K066</accession>
<protein>
    <recommendedName>
        <fullName evidence="1">DUF7662 domain-containing protein</fullName>
    </recommendedName>
</protein>
<comment type="caution">
    <text evidence="2">The sequence shown here is derived from an EMBL/GenBank/DDBJ whole genome shotgun (WGS) entry which is preliminary data.</text>
</comment>
<sequence>MYVPLQQRLSTERGSVVRLTFAEIEQTLGRKLPASAHKFSAWWGNEASMKVGHTQAKAWMNAGFRAHASIKDRVVEFRRLD</sequence>